<comment type="caution">
    <text evidence="2">The sequence shown here is derived from an EMBL/GenBank/DDBJ whole genome shotgun (WGS) entry which is preliminary data.</text>
</comment>
<evidence type="ECO:0000313" key="3">
    <source>
        <dbReference type="Proteomes" id="UP000286045"/>
    </source>
</evidence>
<gene>
    <name evidence="2" type="ORF">EKO27_g9375</name>
</gene>
<evidence type="ECO:0000313" key="2">
    <source>
        <dbReference type="EMBL" id="RWA05727.1"/>
    </source>
</evidence>
<dbReference type="AlphaFoldDB" id="A0A439CU98"/>
<protein>
    <submittedName>
        <fullName evidence="2">Uncharacterized protein</fullName>
    </submittedName>
</protein>
<accession>A0A439CU98</accession>
<reference evidence="2 3" key="1">
    <citation type="submission" date="2018-12" db="EMBL/GenBank/DDBJ databases">
        <title>Draft genome sequence of Xylaria grammica IHI A82.</title>
        <authorList>
            <person name="Buettner E."/>
            <person name="Kellner H."/>
        </authorList>
    </citation>
    <scope>NUCLEOTIDE SEQUENCE [LARGE SCALE GENOMIC DNA]</scope>
    <source>
        <strain evidence="2 3">IHI A82</strain>
    </source>
</reference>
<keyword evidence="3" id="KW-1185">Reference proteome</keyword>
<evidence type="ECO:0000256" key="1">
    <source>
        <dbReference type="SAM" id="MobiDB-lite"/>
    </source>
</evidence>
<dbReference type="Proteomes" id="UP000286045">
    <property type="component" value="Unassembled WGS sequence"/>
</dbReference>
<dbReference type="STRING" id="363999.A0A439CU98"/>
<organism evidence="2 3">
    <name type="scientific">Xylaria grammica</name>
    <dbReference type="NCBI Taxonomy" id="363999"/>
    <lineage>
        <taxon>Eukaryota</taxon>
        <taxon>Fungi</taxon>
        <taxon>Dikarya</taxon>
        <taxon>Ascomycota</taxon>
        <taxon>Pezizomycotina</taxon>
        <taxon>Sordariomycetes</taxon>
        <taxon>Xylariomycetidae</taxon>
        <taxon>Xylariales</taxon>
        <taxon>Xylariaceae</taxon>
        <taxon>Xylaria</taxon>
    </lineage>
</organism>
<sequence>MASQFQVQKPYVLTSLPRPLDPTTGTYVVGDVYGYAPGSKKRKRRRAELTVGIDGEAINIYDVSLLSIYVSNPFFPITCCIFTIIMQVSSSRLVTSYPIPPQSRLSCPPSSIRSKSVSAKDFSRHTYAALDESQESRVTLFKDSVGDSGKTNQATRSTSLGQGQPVVWLAPVLNPASLNEATDATADSELLVVRADGEIVCLNGESLSRKWASTALAMLQDLAEDARTNFTIEFCRSVPVSEVVKGIFKGNSDVLSLLSNSSQDLDDEMEVLVLVSSSGAKGLCSRHLHIVGRLPSTVSSTLGTQGVVQLHVMPLATPHEKQDQSRSYRLDARNGALLELHQHTIIIHDLTASVPKITSTMQLDGTNSFLPLSRTSLLCSTNTQLSVFNPIYKSLQNTVDIDLAVQGQTVTGNGEDSISCELVAYFSPLERAISIVGSNLVAIQLEAPQSRHAKRRAEGLLIDSIGRGLPTTKRSSVPPSGSLPKDSVFSNYLPGSIRGDYWEKWTSDQEHADSLLNSNDIPRFETFLSKKFGIHVEAAPTQNGDSAVAPNKNVLAWRLPKSRANYPSVDRRWILYAISRSFQWNNALRDDSTVPRLIFQLPQSNILNYLVDAGHLTLPNLRAAFRTRLTEKEAVDGFLAKELVTRLSEIDPSLELLVVYLSATHLGALEILMVLRTLMKSLELVNDPNKPLPRLLTNGTTEDATNGDDTAEHENIGMELDDLEDEIQKTVSYLNNEDAGIRGRGLSVAFAKLGACPRSSAIQSLQTTFKPQEVLSLMYVLRVELVKGGWTDRYLEVDYRDEDAPFDAPPDSIIKLIADLLGLCLDSLGPGGWLLNDAMQAGDDAAADFVGSLTHEVSAALEGLEETVFMRNFLAGPVKYFEEASRKAASVVSQDANTAKPIAVCVNDPAAGALPLGLKPPSQHVSSHKVVSGGEVVQRSLRETGHLLSQKVGSYSLERIMI</sequence>
<feature type="region of interest" description="Disordered" evidence="1">
    <location>
        <begin position="691"/>
        <end position="712"/>
    </location>
</feature>
<proteinExistence type="predicted"/>
<dbReference type="EMBL" id="RYZI01000407">
    <property type="protein sequence ID" value="RWA05727.1"/>
    <property type="molecule type" value="Genomic_DNA"/>
</dbReference>
<name>A0A439CU98_9PEZI</name>